<feature type="region of interest" description="Disordered" evidence="4">
    <location>
        <begin position="740"/>
        <end position="763"/>
    </location>
</feature>
<dbReference type="Proteomes" id="UP001291926">
    <property type="component" value="Unassembled WGS sequence"/>
</dbReference>
<sequence length="763" mass="84615">EEMERGSFSSSRGSDSVDFEAELSLSDKLKVFKSTNFDPQSYVTNRCGAMSEKEIRHLCIYLVDLKKASAEEMRTSVYANYASFIRTSREISDLEGELVSLKNLLGSRANIIHGIADGVRVESLNDGINYSGKDDAVDIEDREPTNFDKWLSQFMENLEILLAERRVDEALAALNEGENVVDEARDRKTLHPSALLSLQNSILVQRQNLADQLAEAACQPSTSGFELRSSVQAMKKLGDGPRAHTLLLKSHQQKLNRTMQSLRPSGTSLGTAYTTTLSHLVFSTIAQAANDSLAIFDDEPAFTSELVTWAVNQTEAFALLMKKSFIAAPAASGSLRIVTECVHICLGHCSLLEARGLALCPTLLKIFRPCLEKALHANLKRIDLSTAAIAAADDWSLIYSPVGGRSLGTSVSSAVTSQPKLSSSAHRFNTMVQELCEDIGSLEILHLSEQALEGVLQSFNSYVNMMINAFPGSIETENLEGSGRRIVKMAESETQQVALLANALLLADELLPRAMIKLTPINRNDEQPRRASDKQNRPQEQRELKRRLQRLVDQLRDSFCRQHALELIFTEDGGVRLSAEMYLSMDSGRDEPEWFPSPIYQELFVKLTRLASITSDMFVGRERFATILLMRLTETVILWLSDDQSFWEEIEAGARPLGPLGLQQFYLDMEFVILFSSQGRYLSRNLHQVIKNIIGRAIEAVQASNIDPYSMLPEDEWFADVAQIAIKMLTGKANFGDVDRDTGSPTASVSARSASSVHSHGSN</sequence>
<evidence type="ECO:0000256" key="2">
    <source>
        <dbReference type="ARBA" id="ARBA00022448"/>
    </source>
</evidence>
<keyword evidence="7" id="KW-1185">Reference proteome</keyword>
<dbReference type="InterPro" id="IPR032403">
    <property type="entry name" value="Exo84_C"/>
</dbReference>
<dbReference type="Gene3D" id="1.20.58.1220">
    <property type="entry name" value="Exo84p, C-terminal helical domain"/>
    <property type="match status" value="1"/>
</dbReference>
<evidence type="ECO:0000259" key="5">
    <source>
        <dbReference type="Pfam" id="PF16528"/>
    </source>
</evidence>
<dbReference type="InterPro" id="IPR042560">
    <property type="entry name" value="Exo84_C_2"/>
</dbReference>
<comment type="similarity">
    <text evidence="1">Belongs to the EXO84 family.</text>
</comment>
<dbReference type="InterPro" id="IPR016159">
    <property type="entry name" value="Cullin_repeat-like_dom_sf"/>
</dbReference>
<feature type="non-terminal residue" evidence="6">
    <location>
        <position position="1"/>
    </location>
</feature>
<proteinExistence type="inferred from homology"/>
<protein>
    <recommendedName>
        <fullName evidence="5">Exocyst component Exo84 C-terminal domain-containing protein</fullName>
    </recommendedName>
</protein>
<name>A0ABR0CZ92_9LAMI</name>
<accession>A0ABR0CZ92</accession>
<dbReference type="InterPro" id="IPR042561">
    <property type="entry name" value="Exo84_C_1"/>
</dbReference>
<reference evidence="6 7" key="1">
    <citation type="journal article" date="2023" name="bioRxiv">
        <title>Genome report: Whole genome sequence and annotation of Penstemon davidsonii.</title>
        <authorList>
            <person name="Ostevik K.L."/>
            <person name="Alabady M."/>
            <person name="Zhang M."/>
            <person name="Rausher M.D."/>
        </authorList>
    </citation>
    <scope>NUCLEOTIDE SEQUENCE [LARGE SCALE GENOMIC DNA]</scope>
    <source>
        <strain evidence="6">DNT005</strain>
        <tissue evidence="6">Whole leaf</tissue>
    </source>
</reference>
<dbReference type="InterPro" id="IPR033961">
    <property type="entry name" value="Exo84"/>
</dbReference>
<feature type="compositionally biased region" description="Basic and acidic residues" evidence="4">
    <location>
        <begin position="523"/>
        <end position="543"/>
    </location>
</feature>
<dbReference type="Pfam" id="PF08700">
    <property type="entry name" value="VPS51_Exo84_N"/>
    <property type="match status" value="1"/>
</dbReference>
<dbReference type="PANTHER" id="PTHR21426:SF15">
    <property type="entry name" value="EXOCYST COMPLEX COMPONENT EXO84A"/>
    <property type="match status" value="1"/>
</dbReference>
<keyword evidence="2" id="KW-0813">Transport</keyword>
<evidence type="ECO:0000256" key="1">
    <source>
        <dbReference type="ARBA" id="ARBA00007210"/>
    </source>
</evidence>
<dbReference type="EMBL" id="JAYDYQ010002685">
    <property type="protein sequence ID" value="KAK4481858.1"/>
    <property type="molecule type" value="Genomic_DNA"/>
</dbReference>
<dbReference type="Gene3D" id="1.20.58.1210">
    <property type="entry name" value="Exo84p, N-terminal helical domain"/>
    <property type="match status" value="1"/>
</dbReference>
<evidence type="ECO:0000313" key="6">
    <source>
        <dbReference type="EMBL" id="KAK4481858.1"/>
    </source>
</evidence>
<feature type="compositionally biased region" description="Low complexity" evidence="4">
    <location>
        <begin position="747"/>
        <end position="763"/>
    </location>
</feature>
<evidence type="ECO:0000313" key="7">
    <source>
        <dbReference type="Proteomes" id="UP001291926"/>
    </source>
</evidence>
<dbReference type="Pfam" id="PF16528">
    <property type="entry name" value="Exo84_C"/>
    <property type="match status" value="1"/>
</dbReference>
<gene>
    <name evidence="6" type="ORF">RD792_012769</name>
</gene>
<dbReference type="SUPFAM" id="SSF74788">
    <property type="entry name" value="Cullin repeat-like"/>
    <property type="match status" value="1"/>
</dbReference>
<keyword evidence="3" id="KW-0268">Exocytosis</keyword>
<feature type="region of interest" description="Disordered" evidence="4">
    <location>
        <begin position="521"/>
        <end position="543"/>
    </location>
</feature>
<feature type="domain" description="Exocyst component Exo84 C-terminal" evidence="5">
    <location>
        <begin position="149"/>
        <end position="358"/>
    </location>
</feature>
<comment type="caution">
    <text evidence="6">The sequence shown here is derived from an EMBL/GenBank/DDBJ whole genome shotgun (WGS) entry which is preliminary data.</text>
</comment>
<evidence type="ECO:0000256" key="3">
    <source>
        <dbReference type="ARBA" id="ARBA00022483"/>
    </source>
</evidence>
<dbReference type="PANTHER" id="PTHR21426">
    <property type="entry name" value="EXOCYST COMPLEX COMPONENT 8"/>
    <property type="match status" value="1"/>
</dbReference>
<organism evidence="6 7">
    <name type="scientific">Penstemon davidsonii</name>
    <dbReference type="NCBI Taxonomy" id="160366"/>
    <lineage>
        <taxon>Eukaryota</taxon>
        <taxon>Viridiplantae</taxon>
        <taxon>Streptophyta</taxon>
        <taxon>Embryophyta</taxon>
        <taxon>Tracheophyta</taxon>
        <taxon>Spermatophyta</taxon>
        <taxon>Magnoliopsida</taxon>
        <taxon>eudicotyledons</taxon>
        <taxon>Gunneridae</taxon>
        <taxon>Pentapetalae</taxon>
        <taxon>asterids</taxon>
        <taxon>lamiids</taxon>
        <taxon>Lamiales</taxon>
        <taxon>Plantaginaceae</taxon>
        <taxon>Cheloneae</taxon>
        <taxon>Penstemon</taxon>
    </lineage>
</organism>
<evidence type="ECO:0000256" key="4">
    <source>
        <dbReference type="SAM" id="MobiDB-lite"/>
    </source>
</evidence>